<dbReference type="Gene3D" id="3.40.50.720">
    <property type="entry name" value="NAD(P)-binding Rossmann-like Domain"/>
    <property type="match status" value="1"/>
</dbReference>
<accession>A0A6S7D7N5</accession>
<dbReference type="Pfam" id="PF16363">
    <property type="entry name" value="GDP_Man_Dehyd"/>
    <property type="match status" value="1"/>
</dbReference>
<dbReference type="EC" id="4.2.1.45" evidence="2"/>
<dbReference type="PANTHER" id="PTHR43000">
    <property type="entry name" value="DTDP-D-GLUCOSE 4,6-DEHYDRATASE-RELATED"/>
    <property type="match status" value="1"/>
</dbReference>
<dbReference type="EMBL" id="CADIKZ010000008">
    <property type="protein sequence ID" value="CAB3882127.1"/>
    <property type="molecule type" value="Genomic_DNA"/>
</dbReference>
<evidence type="ECO:0000313" key="3">
    <source>
        <dbReference type="Proteomes" id="UP000494203"/>
    </source>
</evidence>
<keyword evidence="3" id="KW-1185">Reference proteome</keyword>
<evidence type="ECO:0000259" key="1">
    <source>
        <dbReference type="Pfam" id="PF16363"/>
    </source>
</evidence>
<sequence>MTGSFLPSPAFWRHKRVLLTGHTGFKGGWLALWLHRLGAHVTGIALPADTTPALHQAARIDELVEGRHCDIRDAAALRQLVLAARPEIVLHLAAQALVRPSYAEPVATFATNIMGTAHLLDALRSAPDTRVAVMVTTDKVYRNNEWPYPYRENDTLGGHDPYSASKAASELVIASYRDAFLKEQGLAVASARAGNVIGGGDWSVDRLLPDAVRAWRDEGELQVRRPQSVRPWQHVLEPLAGYLALAQALWHDPALADAYNFGPDAAEAAPVRTVIDLAQAAYGRGRVAYAAQPEGPHEAGLLMLDTAKTRAVLGATPRWPLAMAVARSMDWYRRFDAGEDARTLCHADIDRYSEPQ</sequence>
<dbReference type="InterPro" id="IPR016040">
    <property type="entry name" value="NAD(P)-bd_dom"/>
</dbReference>
<dbReference type="GO" id="GO:0047733">
    <property type="term" value="F:CDP-glucose 4,6-dehydratase activity"/>
    <property type="evidence" value="ECO:0007669"/>
    <property type="project" value="UniProtKB-EC"/>
</dbReference>
<dbReference type="InterPro" id="IPR036291">
    <property type="entry name" value="NAD(P)-bd_dom_sf"/>
</dbReference>
<name>A0A6S7D7N5_9BURK</name>
<dbReference type="RefSeq" id="WP_175141199.1">
    <property type="nucleotide sequence ID" value="NZ_CADIKZ010000008.1"/>
</dbReference>
<dbReference type="AlphaFoldDB" id="A0A6S7D7N5"/>
<evidence type="ECO:0000313" key="2">
    <source>
        <dbReference type="EMBL" id="CAB3882127.1"/>
    </source>
</evidence>
<dbReference type="InterPro" id="IPR013445">
    <property type="entry name" value="CDP_4_6_deHydtase"/>
</dbReference>
<feature type="domain" description="NAD(P)-binding" evidence="1">
    <location>
        <begin position="18"/>
        <end position="323"/>
    </location>
</feature>
<gene>
    <name evidence="2" type="primary">rfbG</name>
    <name evidence="2" type="ORF">LMG26788_03342</name>
</gene>
<protein>
    <submittedName>
        <fullName evidence="2">CDP-glucose 4,6-dehydratase</fullName>
        <ecNumber evidence="2">4.2.1.45</ecNumber>
    </submittedName>
</protein>
<dbReference type="Gene3D" id="3.90.25.10">
    <property type="entry name" value="UDP-galactose 4-epimerase, domain 1"/>
    <property type="match status" value="1"/>
</dbReference>
<reference evidence="2 3" key="1">
    <citation type="submission" date="2020-04" db="EMBL/GenBank/DDBJ databases">
        <authorList>
            <person name="De Canck E."/>
        </authorList>
    </citation>
    <scope>NUCLEOTIDE SEQUENCE [LARGE SCALE GENOMIC DNA]</scope>
    <source>
        <strain evidence="2 3">LMG 26788</strain>
    </source>
</reference>
<dbReference type="SUPFAM" id="SSF51735">
    <property type="entry name" value="NAD(P)-binding Rossmann-fold domains"/>
    <property type="match status" value="1"/>
</dbReference>
<organism evidence="2 3">
    <name type="scientific">Achromobacter pulmonis</name>
    <dbReference type="NCBI Taxonomy" id="1389932"/>
    <lineage>
        <taxon>Bacteria</taxon>
        <taxon>Pseudomonadati</taxon>
        <taxon>Pseudomonadota</taxon>
        <taxon>Betaproteobacteria</taxon>
        <taxon>Burkholderiales</taxon>
        <taxon>Alcaligenaceae</taxon>
        <taxon>Achromobacter</taxon>
    </lineage>
</organism>
<keyword evidence="2" id="KW-0456">Lyase</keyword>
<proteinExistence type="predicted"/>
<dbReference type="Proteomes" id="UP000494203">
    <property type="component" value="Unassembled WGS sequence"/>
</dbReference>
<dbReference type="NCBIfam" id="TIGR02622">
    <property type="entry name" value="CDP_4_6_dhtase"/>
    <property type="match status" value="1"/>
</dbReference>